<evidence type="ECO:0000313" key="6">
    <source>
        <dbReference type="EMBL" id="OOP69031.1"/>
    </source>
</evidence>
<dbReference type="CDD" id="cd01948">
    <property type="entry name" value="EAL"/>
    <property type="match status" value="1"/>
</dbReference>
<dbReference type="Gene3D" id="3.30.450.20">
    <property type="entry name" value="PAS domain"/>
    <property type="match status" value="1"/>
</dbReference>
<feature type="domain" description="PAS" evidence="2">
    <location>
        <begin position="415"/>
        <end position="485"/>
    </location>
</feature>
<dbReference type="Pfam" id="PF10442">
    <property type="entry name" value="FIST_C"/>
    <property type="match status" value="1"/>
</dbReference>
<keyword evidence="1" id="KW-0175">Coiled coil</keyword>
<dbReference type="InterPro" id="IPR000700">
    <property type="entry name" value="PAS-assoc_C"/>
</dbReference>
<dbReference type="Pfam" id="PF00990">
    <property type="entry name" value="GGDEF"/>
    <property type="match status" value="1"/>
</dbReference>
<dbReference type="SMART" id="SM01204">
    <property type="entry name" value="FIST_C"/>
    <property type="match status" value="1"/>
</dbReference>
<sequence length="970" mass="110494">MATSFQLIYENEGQLIKFINDHELAQYPTLLIQAYVSQMEGQELDTLRNTLLKHLPKAKLIGGNSRGEIIDGRVSERKPILTFTVFDKTNIHSNLFTIQEDTNGFQLGQTIVKELVNSETKVLIVLASHHYSLLNDVLSGIYEWSPDIHIVGGVMAEEASHHSFIVTQQGITSHGIAVASLDNQNLYVKTMVNADWQEIGSTFTVTKSKNQRIYEIDGKKPVQVLKTYLGQGFINRLPYSGLEFPLLIHRNGKKKEFFIKRIVDFGGIQVSDPIFEGEEITFAIPNIESQVNSSIKQLKNLKLQKIDSVFVFHSITRMKGIEGLTQFELKSLAMNAPVSGVFCNGEIAKRQGGFPQIFSHSMSYLAFSEAKEKSKMVPDLHYHMPDYAHTFVTLSNLINASSQDIKALNNEMKISEEQYRSLFNNNTDMIYSTDLRGNFTSMNPVFLKNLGYAQEELLGKSALKLVQEADVNRIKRHFHRTIDGKPQYYDIEIYTKNGKASYYHIKNIPITVNNECVGIYGIGRDITENLEFERKITQLANYDEETGLPNRNKFKEIIDRMLERAKKKKRTLAVLFVDFNRFNMINDALGHDAGDLFLKEMAVRIKNCLLTGAYVGRFGSDKFTILLTKNSSPEYVTSMCKLLLEAIQLPFKFQDKEFFITASIGVSMYPYDGYDSDILMKNADIALNRAKLQGGNEWIFFSDEMNDETIKRLELESDLRRALKNNELYLLYQPIVEKGTRKLITCEALIRWQHPQRGIVPPLEFIPIAEETGLIHSIGKWVLKTACKQVVDWHNEGLTDVSISINVSAFQFQNRWFIEEVKNALAYSGLHPNYLHLELTETVMLNDSQKTIEVMKALTNIGVKISIDDFGTGYSSLSYLKNLPIHILKIDRSFIQNLDVNTPDFAIVKSIMTMGHGLGLQVTAEGIETTQQLEILEGMNCDFLQGYFIEKPLFPDQLKEWLNHQHSIMI</sequence>
<dbReference type="EMBL" id="MTLA01000069">
    <property type="protein sequence ID" value="OOP69031.1"/>
    <property type="molecule type" value="Genomic_DNA"/>
</dbReference>
<dbReference type="Proteomes" id="UP000189761">
    <property type="component" value="Unassembled WGS sequence"/>
</dbReference>
<dbReference type="SMART" id="SM00052">
    <property type="entry name" value="EAL"/>
    <property type="match status" value="1"/>
</dbReference>
<evidence type="ECO:0000256" key="1">
    <source>
        <dbReference type="SAM" id="Coils"/>
    </source>
</evidence>
<gene>
    <name evidence="6" type="ORF">BWZ43_07220</name>
</gene>
<evidence type="ECO:0000313" key="7">
    <source>
        <dbReference type="Proteomes" id="UP000189761"/>
    </source>
</evidence>
<accession>A0A8E2IFL3</accession>
<dbReference type="PANTHER" id="PTHR44757">
    <property type="entry name" value="DIGUANYLATE CYCLASE DGCP"/>
    <property type="match status" value="1"/>
</dbReference>
<dbReference type="PANTHER" id="PTHR44757:SF2">
    <property type="entry name" value="BIOFILM ARCHITECTURE MAINTENANCE PROTEIN MBAA"/>
    <property type="match status" value="1"/>
</dbReference>
<organism evidence="6 7">
    <name type="scientific">Heyndrickxia oleronia</name>
    <dbReference type="NCBI Taxonomy" id="38875"/>
    <lineage>
        <taxon>Bacteria</taxon>
        <taxon>Bacillati</taxon>
        <taxon>Bacillota</taxon>
        <taxon>Bacilli</taxon>
        <taxon>Bacillales</taxon>
        <taxon>Bacillaceae</taxon>
        <taxon>Heyndrickxia</taxon>
    </lineage>
</organism>
<dbReference type="InterPro" id="IPR000160">
    <property type="entry name" value="GGDEF_dom"/>
</dbReference>
<dbReference type="FunFam" id="3.20.20.450:FF:000001">
    <property type="entry name" value="Cyclic di-GMP phosphodiesterase yahA"/>
    <property type="match status" value="1"/>
</dbReference>
<dbReference type="InterPro" id="IPR035965">
    <property type="entry name" value="PAS-like_dom_sf"/>
</dbReference>
<dbReference type="CDD" id="cd00130">
    <property type="entry name" value="PAS"/>
    <property type="match status" value="1"/>
</dbReference>
<dbReference type="Gene3D" id="3.20.20.450">
    <property type="entry name" value="EAL domain"/>
    <property type="match status" value="1"/>
</dbReference>
<dbReference type="PROSITE" id="PS50887">
    <property type="entry name" value="GGDEF"/>
    <property type="match status" value="1"/>
</dbReference>
<evidence type="ECO:0000259" key="3">
    <source>
        <dbReference type="PROSITE" id="PS50113"/>
    </source>
</evidence>
<feature type="domain" description="GGDEF" evidence="5">
    <location>
        <begin position="570"/>
        <end position="703"/>
    </location>
</feature>
<dbReference type="InterPro" id="IPR035919">
    <property type="entry name" value="EAL_sf"/>
</dbReference>
<dbReference type="InterPro" id="IPR000014">
    <property type="entry name" value="PAS"/>
</dbReference>
<dbReference type="Gene3D" id="3.30.70.270">
    <property type="match status" value="1"/>
</dbReference>
<reference evidence="6 7" key="1">
    <citation type="submission" date="2017-01" db="EMBL/GenBank/DDBJ databases">
        <title>Draft genome sequence of Bacillus oleronius.</title>
        <authorList>
            <person name="Allam M."/>
        </authorList>
    </citation>
    <scope>NUCLEOTIDE SEQUENCE [LARGE SCALE GENOMIC DNA]</scope>
    <source>
        <strain evidence="6 7">DSM 9356</strain>
    </source>
</reference>
<dbReference type="NCBIfam" id="TIGR00254">
    <property type="entry name" value="GGDEF"/>
    <property type="match status" value="1"/>
</dbReference>
<evidence type="ECO:0000259" key="2">
    <source>
        <dbReference type="PROSITE" id="PS50112"/>
    </source>
</evidence>
<evidence type="ECO:0000259" key="4">
    <source>
        <dbReference type="PROSITE" id="PS50883"/>
    </source>
</evidence>
<dbReference type="PROSITE" id="PS50113">
    <property type="entry name" value="PAC"/>
    <property type="match status" value="1"/>
</dbReference>
<dbReference type="CDD" id="cd01949">
    <property type="entry name" value="GGDEF"/>
    <property type="match status" value="1"/>
</dbReference>
<dbReference type="SUPFAM" id="SSF141868">
    <property type="entry name" value="EAL domain-like"/>
    <property type="match status" value="1"/>
</dbReference>
<dbReference type="InterPro" id="IPR052155">
    <property type="entry name" value="Biofilm_reg_signaling"/>
</dbReference>
<dbReference type="InterPro" id="IPR019494">
    <property type="entry name" value="FIST_C"/>
</dbReference>
<dbReference type="InterPro" id="IPR029787">
    <property type="entry name" value="Nucleotide_cyclase"/>
</dbReference>
<dbReference type="SUPFAM" id="SSF55785">
    <property type="entry name" value="PYP-like sensor domain (PAS domain)"/>
    <property type="match status" value="1"/>
</dbReference>
<dbReference type="InterPro" id="IPR013702">
    <property type="entry name" value="FIST_domain_N"/>
</dbReference>
<dbReference type="InterPro" id="IPR001633">
    <property type="entry name" value="EAL_dom"/>
</dbReference>
<dbReference type="NCBIfam" id="TIGR00229">
    <property type="entry name" value="sensory_box"/>
    <property type="match status" value="1"/>
</dbReference>
<dbReference type="Pfam" id="PF08495">
    <property type="entry name" value="FIST"/>
    <property type="match status" value="1"/>
</dbReference>
<dbReference type="PROSITE" id="PS50883">
    <property type="entry name" value="EAL"/>
    <property type="match status" value="1"/>
</dbReference>
<proteinExistence type="predicted"/>
<dbReference type="PROSITE" id="PS50112">
    <property type="entry name" value="PAS"/>
    <property type="match status" value="1"/>
</dbReference>
<comment type="caution">
    <text evidence="6">The sequence shown here is derived from an EMBL/GenBank/DDBJ whole genome shotgun (WGS) entry which is preliminary data.</text>
</comment>
<name>A0A8E2IFL3_9BACI</name>
<evidence type="ECO:0000259" key="5">
    <source>
        <dbReference type="PROSITE" id="PS50887"/>
    </source>
</evidence>
<feature type="domain" description="PAC" evidence="3">
    <location>
        <begin position="487"/>
        <end position="538"/>
    </location>
</feature>
<dbReference type="SMART" id="SM00267">
    <property type="entry name" value="GGDEF"/>
    <property type="match status" value="1"/>
</dbReference>
<keyword evidence="7" id="KW-1185">Reference proteome</keyword>
<feature type="domain" description="EAL" evidence="4">
    <location>
        <begin position="712"/>
        <end position="966"/>
    </location>
</feature>
<dbReference type="InterPro" id="IPR043128">
    <property type="entry name" value="Rev_trsase/Diguanyl_cyclase"/>
</dbReference>
<dbReference type="SMART" id="SM00091">
    <property type="entry name" value="PAS"/>
    <property type="match status" value="1"/>
</dbReference>
<feature type="coiled-coil region" evidence="1">
    <location>
        <begin position="398"/>
        <end position="425"/>
    </location>
</feature>
<protein>
    <recommendedName>
        <fullName evidence="8">Diguanylate cyclase/phosphodiesterase with PAS/PAC sensor(S)</fullName>
    </recommendedName>
</protein>
<evidence type="ECO:0008006" key="8">
    <source>
        <dbReference type="Google" id="ProtNLM"/>
    </source>
</evidence>
<dbReference type="Pfam" id="PF00563">
    <property type="entry name" value="EAL"/>
    <property type="match status" value="1"/>
</dbReference>
<dbReference type="Pfam" id="PF13426">
    <property type="entry name" value="PAS_9"/>
    <property type="match status" value="1"/>
</dbReference>
<dbReference type="SMART" id="SM00897">
    <property type="entry name" value="FIST"/>
    <property type="match status" value="1"/>
</dbReference>
<dbReference type="RefSeq" id="WP_078109858.1">
    <property type="nucleotide sequence ID" value="NZ_CP065424.1"/>
</dbReference>
<dbReference type="SUPFAM" id="SSF55073">
    <property type="entry name" value="Nucleotide cyclase"/>
    <property type="match status" value="1"/>
</dbReference>
<dbReference type="AlphaFoldDB" id="A0A8E2IFL3"/>